<dbReference type="AlphaFoldDB" id="A0AAN4Z5Z3"/>
<sequence length="585" mass="66805">STFSFQPLFSAPLSLSQLQVASQESAKSSLQPERIDSTISSVPTLGKSDPSFRPSQCSQSTTDSEEEVEIDTESPVRSKYFLVDKANLEQLFRRCQECGGIIDPTSVCWKQKASALWATYQCTECKKWGRWDNQPKRGSGRSQVHELNQSIPVAAFITGTPIARLLDLFELLGIGVPSERSMRDSVRFYACPAIDRVFAVWERDARDLSKEAAPMDGIMIALDGQYDSPGWTSSNGKAFDAGLRLIVACVSLSVKDDEIGGVSCRIETIGSERVLVQLVEDGFKIRERVTDSNASVDKRIRENPKLSGIESRRDFWHVQKPLRKAWWDCMKKPSCRCLAQWYKPFFNHLYYTNDRFPKLEDRPLALEHARSFLKHCTGEHTSKKDDEFKLVTQCNHATRRVTKKGIKKGKAAKKDKKMRQLIEKDSPEYRLIHSLLFSPAFEKAFLKCSADACTAMCESYHSLSLMYAPKRLSSSAPYYNKKMKLSAMHHNSLMFSELLGDRVEIGQVLLPRKGRIADSVKRKMSKGKHPWRDEIMEESWILRDVYEGNRYLKRIGAPDDDHFDQLKVIYDRMVRGEEESDEEEE</sequence>
<feature type="region of interest" description="Disordered" evidence="1">
    <location>
        <begin position="25"/>
        <end position="72"/>
    </location>
</feature>
<protein>
    <submittedName>
        <fullName evidence="2">Uncharacterized protein</fullName>
    </submittedName>
</protein>
<dbReference type="Proteomes" id="UP001328107">
    <property type="component" value="Unassembled WGS sequence"/>
</dbReference>
<dbReference type="PANTHER" id="PTHR31751:SF42">
    <property type="entry name" value="PROTEIN CBG10204"/>
    <property type="match status" value="1"/>
</dbReference>
<gene>
    <name evidence="2" type="ORF">PMAYCL1PPCAC_04906</name>
</gene>
<dbReference type="EMBL" id="BTRK01000002">
    <property type="protein sequence ID" value="GMR34711.1"/>
    <property type="molecule type" value="Genomic_DNA"/>
</dbReference>
<feature type="non-terminal residue" evidence="2">
    <location>
        <position position="585"/>
    </location>
</feature>
<feature type="non-terminal residue" evidence="2">
    <location>
        <position position="1"/>
    </location>
</feature>
<feature type="compositionally biased region" description="Polar residues" evidence="1">
    <location>
        <begin position="53"/>
        <end position="62"/>
    </location>
</feature>
<keyword evidence="3" id="KW-1185">Reference proteome</keyword>
<organism evidence="2 3">
    <name type="scientific">Pristionchus mayeri</name>
    <dbReference type="NCBI Taxonomy" id="1317129"/>
    <lineage>
        <taxon>Eukaryota</taxon>
        <taxon>Metazoa</taxon>
        <taxon>Ecdysozoa</taxon>
        <taxon>Nematoda</taxon>
        <taxon>Chromadorea</taxon>
        <taxon>Rhabditida</taxon>
        <taxon>Rhabditina</taxon>
        <taxon>Diplogasteromorpha</taxon>
        <taxon>Diplogasteroidea</taxon>
        <taxon>Neodiplogasteridae</taxon>
        <taxon>Pristionchus</taxon>
    </lineage>
</organism>
<accession>A0AAN4Z5Z3</accession>
<name>A0AAN4Z5Z3_9BILA</name>
<evidence type="ECO:0000313" key="2">
    <source>
        <dbReference type="EMBL" id="GMR34711.1"/>
    </source>
</evidence>
<feature type="compositionally biased region" description="Acidic residues" evidence="1">
    <location>
        <begin position="63"/>
        <end position="72"/>
    </location>
</feature>
<evidence type="ECO:0000256" key="1">
    <source>
        <dbReference type="SAM" id="MobiDB-lite"/>
    </source>
</evidence>
<comment type="caution">
    <text evidence="2">The sequence shown here is derived from an EMBL/GenBank/DDBJ whole genome shotgun (WGS) entry which is preliminary data.</text>
</comment>
<dbReference type="PANTHER" id="PTHR31751">
    <property type="entry name" value="SI:CH211-108C17.2-RELATED-RELATED"/>
    <property type="match status" value="1"/>
</dbReference>
<proteinExistence type="predicted"/>
<feature type="compositionally biased region" description="Polar residues" evidence="1">
    <location>
        <begin position="25"/>
        <end position="43"/>
    </location>
</feature>
<reference evidence="3" key="1">
    <citation type="submission" date="2022-10" db="EMBL/GenBank/DDBJ databases">
        <title>Genome assembly of Pristionchus species.</title>
        <authorList>
            <person name="Yoshida K."/>
            <person name="Sommer R.J."/>
        </authorList>
    </citation>
    <scope>NUCLEOTIDE SEQUENCE [LARGE SCALE GENOMIC DNA]</scope>
    <source>
        <strain evidence="3">RS5460</strain>
    </source>
</reference>
<evidence type="ECO:0000313" key="3">
    <source>
        <dbReference type="Proteomes" id="UP001328107"/>
    </source>
</evidence>